<evidence type="ECO:0000256" key="1">
    <source>
        <dbReference type="SAM" id="SignalP"/>
    </source>
</evidence>
<sequence length="66" mass="7208">MEVCRAWGPASLSLCSSLLLFVTSLRPPLPTVKHTFTRAIQTAPVLTSAKNLEEELKGSFFSQTLS</sequence>
<dbReference type="Proteomes" id="UP000001075">
    <property type="component" value="Unassembled WGS sequence"/>
</dbReference>
<protein>
    <submittedName>
        <fullName evidence="2">Uncharacterized protein</fullName>
    </submittedName>
</protein>
<name>G3GSY2_CRIGR</name>
<dbReference type="AlphaFoldDB" id="G3GSY2"/>
<organism evidence="2 3">
    <name type="scientific">Cricetulus griseus</name>
    <name type="common">Chinese hamster</name>
    <name type="synonym">Cricetulus barabensis griseus</name>
    <dbReference type="NCBI Taxonomy" id="10029"/>
    <lineage>
        <taxon>Eukaryota</taxon>
        <taxon>Metazoa</taxon>
        <taxon>Chordata</taxon>
        <taxon>Craniata</taxon>
        <taxon>Vertebrata</taxon>
        <taxon>Euteleostomi</taxon>
        <taxon>Mammalia</taxon>
        <taxon>Eutheria</taxon>
        <taxon>Euarchontoglires</taxon>
        <taxon>Glires</taxon>
        <taxon>Rodentia</taxon>
        <taxon>Myomorpha</taxon>
        <taxon>Muroidea</taxon>
        <taxon>Cricetidae</taxon>
        <taxon>Cricetinae</taxon>
        <taxon>Cricetulus</taxon>
    </lineage>
</organism>
<reference evidence="3" key="1">
    <citation type="journal article" date="2011" name="Nat. Biotechnol.">
        <title>The genomic sequence of the Chinese hamster ovary (CHO)-K1 cell line.</title>
        <authorList>
            <person name="Xu X."/>
            <person name="Nagarajan H."/>
            <person name="Lewis N.E."/>
            <person name="Pan S."/>
            <person name="Cai Z."/>
            <person name="Liu X."/>
            <person name="Chen W."/>
            <person name="Xie M."/>
            <person name="Wang W."/>
            <person name="Hammond S."/>
            <person name="Andersen M.R."/>
            <person name="Neff N."/>
            <person name="Passarelli B."/>
            <person name="Koh W."/>
            <person name="Fan H.C."/>
            <person name="Wang J."/>
            <person name="Gui Y."/>
            <person name="Lee K.H."/>
            <person name="Betenbaugh M.J."/>
            <person name="Quake S.R."/>
            <person name="Famili I."/>
            <person name="Palsson B.O."/>
            <person name="Wang J."/>
        </authorList>
    </citation>
    <scope>NUCLEOTIDE SEQUENCE [LARGE SCALE GENOMIC DNA]</scope>
    <source>
        <strain evidence="3">CHO K1 cell line</strain>
    </source>
</reference>
<accession>G3GSY2</accession>
<feature type="signal peptide" evidence="1">
    <location>
        <begin position="1"/>
        <end position="24"/>
    </location>
</feature>
<feature type="chain" id="PRO_5003443748" evidence="1">
    <location>
        <begin position="25"/>
        <end position="66"/>
    </location>
</feature>
<gene>
    <name evidence="2" type="ORF">I79_000754</name>
</gene>
<keyword evidence="1" id="KW-0732">Signal</keyword>
<evidence type="ECO:0000313" key="3">
    <source>
        <dbReference type="Proteomes" id="UP000001075"/>
    </source>
</evidence>
<proteinExistence type="predicted"/>
<dbReference type="EMBL" id="JH000015">
    <property type="protein sequence ID" value="EGW00486.1"/>
    <property type="molecule type" value="Genomic_DNA"/>
</dbReference>
<dbReference type="InParanoid" id="G3GSY2"/>
<evidence type="ECO:0000313" key="2">
    <source>
        <dbReference type="EMBL" id="EGW00486.1"/>
    </source>
</evidence>